<dbReference type="EMBL" id="HBFQ01024996">
    <property type="protein sequence ID" value="CAD8843360.1"/>
    <property type="molecule type" value="Transcribed_RNA"/>
</dbReference>
<reference evidence="3" key="1">
    <citation type="submission" date="2021-01" db="EMBL/GenBank/DDBJ databases">
        <authorList>
            <person name="Corre E."/>
            <person name="Pelletier E."/>
            <person name="Niang G."/>
            <person name="Scheremetjew M."/>
            <person name="Finn R."/>
            <person name="Kale V."/>
            <person name="Holt S."/>
            <person name="Cochrane G."/>
            <person name="Meng A."/>
            <person name="Brown T."/>
            <person name="Cohen L."/>
        </authorList>
    </citation>
    <scope>NUCLEOTIDE SEQUENCE</scope>
</reference>
<evidence type="ECO:0000313" key="3">
    <source>
        <dbReference type="EMBL" id="CAD8843360.1"/>
    </source>
</evidence>
<keyword evidence="2" id="KW-0472">Membrane</keyword>
<keyword evidence="2" id="KW-1133">Transmembrane helix</keyword>
<feature type="transmembrane region" description="Helical" evidence="2">
    <location>
        <begin position="112"/>
        <end position="133"/>
    </location>
</feature>
<protein>
    <submittedName>
        <fullName evidence="3">Uncharacterized protein</fullName>
    </submittedName>
</protein>
<name>A0A7S1A688_NOCSC</name>
<proteinExistence type="predicted"/>
<feature type="compositionally biased region" description="Low complexity" evidence="1">
    <location>
        <begin position="214"/>
        <end position="228"/>
    </location>
</feature>
<dbReference type="AlphaFoldDB" id="A0A7S1A688"/>
<evidence type="ECO:0000256" key="2">
    <source>
        <dbReference type="SAM" id="Phobius"/>
    </source>
</evidence>
<evidence type="ECO:0000256" key="1">
    <source>
        <dbReference type="SAM" id="MobiDB-lite"/>
    </source>
</evidence>
<feature type="region of interest" description="Disordered" evidence="1">
    <location>
        <begin position="281"/>
        <end position="321"/>
    </location>
</feature>
<feature type="compositionally biased region" description="Basic and acidic residues" evidence="1">
    <location>
        <begin position="294"/>
        <end position="304"/>
    </location>
</feature>
<keyword evidence="2" id="KW-0812">Transmembrane</keyword>
<organism evidence="3">
    <name type="scientific">Noctiluca scintillans</name>
    <name type="common">Sea sparkle</name>
    <name type="synonym">Red tide dinoflagellate</name>
    <dbReference type="NCBI Taxonomy" id="2966"/>
    <lineage>
        <taxon>Eukaryota</taxon>
        <taxon>Sar</taxon>
        <taxon>Alveolata</taxon>
        <taxon>Dinophyceae</taxon>
        <taxon>Noctilucales</taxon>
        <taxon>Noctilucaceae</taxon>
        <taxon>Noctiluca</taxon>
    </lineage>
</organism>
<sequence length="752" mass="80521">MAQAILSRCLALPPEKLTGMYASRPLRKVNSVLWLVTALVAPLAGGSPDGSGVARLALASSVRGSVDTGRVAPELWGHAAVVSSAGFLQELQGGSQQPVTSSTSSAQASFTGLRVLIVLLLVVLVGTVAFLLLKRTEPAGPGERGQPRTSIVLELQRLSGQAFRHSQPDLSPVSATAKYSVQRDDAAVKRRSHGSLDEAPPKRASLLPGIHTATRSSSTVGRGSRKSVTGMSFGASAALPHDQGERAIVPETAARKSLLDTSNARQSLHQLLDGLVDTLKGDASSARTGGPTTDSERSRSDSRKRSIITQRQSYSRERSNSGLLRKRVSFAEDVAPAALPVEPDLKSAADLSDTDSSSSDADAGDLDLIYNDLPATDDGFLHLEDANGRKTVTSWYVGQPEASKGDMRKTLSDWYENEKGEAVESSSFASLMVTTFSMAEEAKSFAMSEDRSSIAGSNCDYDEFEEAYGNNQKRVSIALARNASQVEQTPEILKLWPVQSRVFSVVMKRHATVVGPSSNTEHKESRISVEFVDDGVVLDVEVSDLIDPNLRNVWSACEELAGSTSNSLTAMAKVLETAVETIGNEDLQNLLSIHPEADALAPTVLHQSPDLTLIYERLPAGFVSCPFTYGLPGVTVTFVGEAMKVFYRRDGVLSRAAENTSSMCVLEADAILHVENTCPFVAHTLSLFTGDLTSKMPQRTMWCSLEDESLKEVPFSPMGFVVNSAKLLRSANPAAFQNLVAKVPAIKEALGL</sequence>
<accession>A0A7S1A688</accession>
<feature type="compositionally biased region" description="Basic and acidic residues" evidence="1">
    <location>
        <begin position="188"/>
        <end position="201"/>
    </location>
</feature>
<feature type="region of interest" description="Disordered" evidence="1">
    <location>
        <begin position="188"/>
        <end position="229"/>
    </location>
</feature>
<gene>
    <name evidence="3" type="ORF">NSCI0253_LOCUS17710</name>
</gene>